<dbReference type="Pfam" id="PF00854">
    <property type="entry name" value="PTR2"/>
    <property type="match status" value="1"/>
</dbReference>
<dbReference type="InterPro" id="IPR000109">
    <property type="entry name" value="POT_fam"/>
</dbReference>
<dbReference type="FunCoup" id="A0A1U8A5H8">
    <property type="interactions" value="1"/>
</dbReference>
<dbReference type="AlphaFoldDB" id="A0A1U8A5H8"/>
<feature type="transmembrane region" description="Helical" evidence="7">
    <location>
        <begin position="91"/>
        <end position="117"/>
    </location>
</feature>
<evidence type="ECO:0000313" key="8">
    <source>
        <dbReference type="Proteomes" id="UP000189703"/>
    </source>
</evidence>
<dbReference type="KEGG" id="nnu:104597327"/>
<dbReference type="GO" id="GO:0055085">
    <property type="term" value="P:transmembrane transport"/>
    <property type="evidence" value="ECO:0000318"/>
    <property type="project" value="GO_Central"/>
</dbReference>
<comment type="similarity">
    <text evidence="2">Belongs to the major facilitator superfamily. Proton-dependent oligopeptide transporter (POT/PTR) (TC 2.A.17) family.</text>
</comment>
<comment type="subcellular location">
    <subcellularLocation>
        <location evidence="1">Membrane</location>
        <topology evidence="1">Multi-pass membrane protein</topology>
    </subcellularLocation>
</comment>
<dbReference type="Gene3D" id="1.20.1250.20">
    <property type="entry name" value="MFS general substrate transporter like domains"/>
    <property type="match status" value="1"/>
</dbReference>
<dbReference type="GO" id="GO:0022857">
    <property type="term" value="F:transmembrane transporter activity"/>
    <property type="evidence" value="ECO:0000318"/>
    <property type="project" value="GO_Central"/>
</dbReference>
<feature type="transmembrane region" description="Helical" evidence="7">
    <location>
        <begin position="424"/>
        <end position="447"/>
    </location>
</feature>
<evidence type="ECO:0000256" key="5">
    <source>
        <dbReference type="ARBA" id="ARBA00023136"/>
    </source>
</evidence>
<evidence type="ECO:0000256" key="2">
    <source>
        <dbReference type="ARBA" id="ARBA00005982"/>
    </source>
</evidence>
<evidence type="ECO:0000256" key="7">
    <source>
        <dbReference type="SAM" id="Phobius"/>
    </source>
</evidence>
<dbReference type="GO" id="GO:0016020">
    <property type="term" value="C:membrane"/>
    <property type="evidence" value="ECO:0000318"/>
    <property type="project" value="GO_Central"/>
</dbReference>
<evidence type="ECO:0000256" key="3">
    <source>
        <dbReference type="ARBA" id="ARBA00022692"/>
    </source>
</evidence>
<dbReference type="RefSeq" id="XP_010256619.2">
    <property type="nucleotide sequence ID" value="XM_010258317.2"/>
</dbReference>
<feature type="transmembrane region" description="Helical" evidence="7">
    <location>
        <begin position="474"/>
        <end position="494"/>
    </location>
</feature>
<dbReference type="SUPFAM" id="SSF103473">
    <property type="entry name" value="MFS general substrate transporter"/>
    <property type="match status" value="1"/>
</dbReference>
<feature type="region of interest" description="Disordered" evidence="6">
    <location>
        <begin position="1"/>
        <end position="22"/>
    </location>
</feature>
<proteinExistence type="inferred from homology"/>
<evidence type="ECO:0000256" key="1">
    <source>
        <dbReference type="ARBA" id="ARBA00004141"/>
    </source>
</evidence>
<keyword evidence="3 7" id="KW-0812">Transmembrane</keyword>
<feature type="transmembrane region" description="Helical" evidence="7">
    <location>
        <begin position="138"/>
        <end position="157"/>
    </location>
</feature>
<dbReference type="GeneID" id="104597327"/>
<evidence type="ECO:0000313" key="9">
    <source>
        <dbReference type="RefSeq" id="XP_010256619.2"/>
    </source>
</evidence>
<feature type="transmembrane region" description="Helical" evidence="7">
    <location>
        <begin position="276"/>
        <end position="296"/>
    </location>
</feature>
<evidence type="ECO:0000256" key="4">
    <source>
        <dbReference type="ARBA" id="ARBA00022989"/>
    </source>
</evidence>
<keyword evidence="5 7" id="KW-0472">Membrane</keyword>
<dbReference type="eggNOG" id="KOG1237">
    <property type="taxonomic scope" value="Eukaryota"/>
</dbReference>
<accession>A0A1U8A5H8</accession>
<dbReference type="InterPro" id="IPR036259">
    <property type="entry name" value="MFS_trans_sf"/>
</dbReference>
<protein>
    <submittedName>
        <fullName evidence="9">LOW QUALITY PROTEIN: protein NRT1/ PTR FAMILY 5.5</fullName>
    </submittedName>
</protein>
<sequence length="514" mass="57352">MSTLGVEGKEKEKGQHNDKEMASEPRSFKRIIVLGWADILVAYTLFVMVTYLTNVWKMDFTHATAVMNVFYGVSAIMPIGMAYLVDTLVGHFWMLLVSSIAYSIGLGFLAMSTPPVLSKVTGTSSRYEKACIGNVQMAKNLGTLMVLIGPIVGAIALPYIHPWSVRFGIPAICTSVATLLFSSDCGSYRFVKPQGSPLTHVFRVFVASTLKMHHPPNTNNAEPYGMHDPGEDVMPHTKGLRCLDKAAVVLPSRPQNGWTLCRVTEVEETKAIIRMIPMWITFAIFGVVLSFGNTYFVEQANHMNRKVGRLSFPLPIFLVFSECSKSLASNLYEKLSSDLGERRKSMPHQLELHQECCITAAKVEARRLDVIRKHGLLDKPDDTIPMSIFWLLPQFLLLGSLHGFAHNDIKDFFRKQTPNSMNKYINHFISSSFGAGSLGSVLSVYIVSHASNSKQGRRPSWFQDTLNRSRLDNYYWTLAVLSSINFLVFLLIAYKGAANKETRAGSPLNCDDDD</sequence>
<dbReference type="OMA" id="NRYTKCY"/>
<keyword evidence="8" id="KW-1185">Reference proteome</keyword>
<name>A0A1U8A5H8_NELNU</name>
<evidence type="ECO:0000256" key="6">
    <source>
        <dbReference type="SAM" id="MobiDB-lite"/>
    </source>
</evidence>
<organism evidence="8 9">
    <name type="scientific">Nelumbo nucifera</name>
    <name type="common">Sacred lotus</name>
    <dbReference type="NCBI Taxonomy" id="4432"/>
    <lineage>
        <taxon>Eukaryota</taxon>
        <taxon>Viridiplantae</taxon>
        <taxon>Streptophyta</taxon>
        <taxon>Embryophyta</taxon>
        <taxon>Tracheophyta</taxon>
        <taxon>Spermatophyta</taxon>
        <taxon>Magnoliopsida</taxon>
        <taxon>Proteales</taxon>
        <taxon>Nelumbonaceae</taxon>
        <taxon>Nelumbo</taxon>
    </lineage>
</organism>
<feature type="transmembrane region" description="Helical" evidence="7">
    <location>
        <begin position="31"/>
        <end position="53"/>
    </location>
</feature>
<dbReference type="PANTHER" id="PTHR11654">
    <property type="entry name" value="OLIGOPEPTIDE TRANSPORTER-RELATED"/>
    <property type="match status" value="1"/>
</dbReference>
<dbReference type="OrthoDB" id="1181826at2759"/>
<dbReference type="InParanoid" id="A0A1U8A5H8"/>
<gene>
    <name evidence="9" type="primary">LOC104597327</name>
</gene>
<reference evidence="9" key="1">
    <citation type="submission" date="2025-08" db="UniProtKB">
        <authorList>
            <consortium name="RefSeq"/>
        </authorList>
    </citation>
    <scope>IDENTIFICATION</scope>
</reference>
<feature type="transmembrane region" description="Helical" evidence="7">
    <location>
        <begin position="65"/>
        <end position="85"/>
    </location>
</feature>
<dbReference type="Proteomes" id="UP000189703">
    <property type="component" value="Unplaced"/>
</dbReference>
<keyword evidence="4 7" id="KW-1133">Transmembrane helix</keyword>
<feature type="transmembrane region" description="Helical" evidence="7">
    <location>
        <begin position="384"/>
        <end position="404"/>
    </location>
</feature>
<feature type="compositionally biased region" description="Basic and acidic residues" evidence="6">
    <location>
        <begin position="7"/>
        <end position="22"/>
    </location>
</feature>